<feature type="domain" description="Protein-PII uridylyltransferase N-terminal" evidence="1">
    <location>
        <begin position="31"/>
        <end position="171"/>
    </location>
</feature>
<evidence type="ECO:0000313" key="3">
    <source>
        <dbReference type="EMBL" id="SDX16337.1"/>
    </source>
</evidence>
<dbReference type="Pfam" id="PF10335">
    <property type="entry name" value="DUF294_C"/>
    <property type="match status" value="1"/>
</dbReference>
<dbReference type="CDD" id="cd05401">
    <property type="entry name" value="NT_GlnE_GlnD_like"/>
    <property type="match status" value="1"/>
</dbReference>
<protein>
    <submittedName>
        <fullName evidence="3">CBS domain-containing protein</fullName>
    </submittedName>
</protein>
<dbReference type="EMBL" id="FNNQ01000011">
    <property type="protein sequence ID" value="SDX16337.1"/>
    <property type="molecule type" value="Genomic_DNA"/>
</dbReference>
<name>A0A1H2ZG99_9BACL</name>
<reference evidence="3 4" key="1">
    <citation type="submission" date="2016-10" db="EMBL/GenBank/DDBJ databases">
        <authorList>
            <person name="de Groot N.N."/>
        </authorList>
    </citation>
    <scope>NUCLEOTIDE SEQUENCE [LARGE SCALE GENOMIC DNA]</scope>
    <source>
        <strain evidence="3 4">DSM 45610</strain>
    </source>
</reference>
<evidence type="ECO:0000259" key="2">
    <source>
        <dbReference type="Pfam" id="PF10335"/>
    </source>
</evidence>
<dbReference type="RefSeq" id="WP_091740804.1">
    <property type="nucleotide sequence ID" value="NZ_FNNQ01000011.1"/>
</dbReference>
<dbReference type="InterPro" id="IPR005105">
    <property type="entry name" value="GlnD_Uridyltrans_N"/>
</dbReference>
<feature type="domain" description="DUF294" evidence="2">
    <location>
        <begin position="219"/>
        <end position="349"/>
    </location>
</feature>
<accession>A0A1H2ZG99</accession>
<dbReference type="Proteomes" id="UP000198534">
    <property type="component" value="Unassembled WGS sequence"/>
</dbReference>
<evidence type="ECO:0000313" key="4">
    <source>
        <dbReference type="Proteomes" id="UP000198534"/>
    </source>
</evidence>
<organism evidence="3 4">
    <name type="scientific">Marininema mesophilum</name>
    <dbReference type="NCBI Taxonomy" id="1048340"/>
    <lineage>
        <taxon>Bacteria</taxon>
        <taxon>Bacillati</taxon>
        <taxon>Bacillota</taxon>
        <taxon>Bacilli</taxon>
        <taxon>Bacillales</taxon>
        <taxon>Thermoactinomycetaceae</taxon>
        <taxon>Marininema</taxon>
    </lineage>
</organism>
<sequence>MTYSWETESKRLLAEIENAMDTDELRGIHRRLPGLADQLEQTGYFPVEITTRMAIWHDSIFRRVLELVKQKLEAERITPLPQYCWLVLGSNGRGEATFWTDQDNALIYEKGEMSSADAKEVVSRLTKGTVEGLAEAGYPLCQGNVMATNPRWQGSLDDWSKRLKEWVEDPQLDHARYTMIASDARAVAGDESLYRQWRDHFQSLLAKNPSVLVKESQRSSYRRIPLGPFSRLYTEVHGPYAGKVDIKEGGYLQLVESIRLWSLRLNIKESSTKERLKGVSACLNWPIEKKEQVWGALDTFLWWRLSIHAGWEDGLVKEADNHLDPDKLTKKELSRLKGAMRIATALGKEVQKYGDDWDDPVA</sequence>
<dbReference type="STRING" id="1048340.SAMN05444487_11151"/>
<dbReference type="InterPro" id="IPR018821">
    <property type="entry name" value="DUF294_put_nucleoTrafse_sb-bd"/>
</dbReference>
<evidence type="ECO:0000259" key="1">
    <source>
        <dbReference type="Pfam" id="PF03445"/>
    </source>
</evidence>
<dbReference type="Pfam" id="PF03445">
    <property type="entry name" value="DUF294"/>
    <property type="match status" value="1"/>
</dbReference>
<dbReference type="AlphaFoldDB" id="A0A1H2ZG99"/>
<keyword evidence="4" id="KW-1185">Reference proteome</keyword>
<dbReference type="GO" id="GO:0008773">
    <property type="term" value="F:[protein-PII] uridylyltransferase activity"/>
    <property type="evidence" value="ECO:0007669"/>
    <property type="project" value="InterPro"/>
</dbReference>
<proteinExistence type="predicted"/>
<dbReference type="OrthoDB" id="9810963at2"/>
<gene>
    <name evidence="3" type="ORF">SAMN05444487_11151</name>
</gene>